<gene>
    <name evidence="2" type="ORF">SRIMR7_00535</name>
</gene>
<dbReference type="RefSeq" id="WP_003986854.1">
    <property type="nucleotide sequence ID" value="NZ_CP043497.1"/>
</dbReference>
<feature type="chain" id="PRO_5045857440" evidence="1">
    <location>
        <begin position="33"/>
        <end position="212"/>
    </location>
</feature>
<dbReference type="CDD" id="cd08862">
    <property type="entry name" value="SRPBCC_Smu440-like"/>
    <property type="match status" value="1"/>
</dbReference>
<name>A0ABY3YSJ7_STRRM</name>
<proteinExistence type="predicted"/>
<evidence type="ECO:0000256" key="1">
    <source>
        <dbReference type="SAM" id="SignalP"/>
    </source>
</evidence>
<protein>
    <submittedName>
        <fullName evidence="2">Polyketide cyclase / dehydrase and lipid transport</fullName>
    </submittedName>
</protein>
<accession>A0ABY3YSJ7</accession>
<dbReference type="GeneID" id="66860304"/>
<dbReference type="Gene3D" id="3.30.530.20">
    <property type="match status" value="1"/>
</dbReference>
<evidence type="ECO:0000313" key="2">
    <source>
        <dbReference type="EMBL" id="UNZ00619.1"/>
    </source>
</evidence>
<sequence length="212" mass="22990">MSGIRRTGTRAALSTLPLVIGLLGTAAAPAGATPHHPGTSLTCRGKGVDPDALIRQKTETVIHAPLHTIWKLQTDVERWPTWQSPVETAKRLDHGPLRKGSVFRWTTPAPATPTTPATTLEITSTVEQLKHHSCIRWTGPAIGDGLRIDRGVHVWNFTKVAGGVRVSTEETHRGAQVESNVPLAKEILRRGLEQWLSDLKAAAEARAHGRTC</sequence>
<dbReference type="Proteomes" id="UP000829494">
    <property type="component" value="Chromosome"/>
</dbReference>
<keyword evidence="3" id="KW-1185">Reference proteome</keyword>
<keyword evidence="1" id="KW-0732">Signal</keyword>
<dbReference type="EMBL" id="CP094298">
    <property type="protein sequence ID" value="UNZ00619.1"/>
    <property type="molecule type" value="Genomic_DNA"/>
</dbReference>
<feature type="signal peptide" evidence="1">
    <location>
        <begin position="1"/>
        <end position="32"/>
    </location>
</feature>
<evidence type="ECO:0000313" key="3">
    <source>
        <dbReference type="Proteomes" id="UP000829494"/>
    </source>
</evidence>
<dbReference type="InterPro" id="IPR019587">
    <property type="entry name" value="Polyketide_cyclase/dehydratase"/>
</dbReference>
<reference evidence="2 3" key="1">
    <citation type="submission" date="2022-03" db="EMBL/GenBank/DDBJ databases">
        <title>Complete genome of Streptomyces rimosus ssp. rimosus R7 (=ATCC 10970).</title>
        <authorList>
            <person name="Beganovic S."/>
            <person name="Ruckert C."/>
            <person name="Busche T."/>
            <person name="Kalinowski J."/>
            <person name="Wittmann C."/>
        </authorList>
    </citation>
    <scope>NUCLEOTIDE SEQUENCE [LARGE SCALE GENOMIC DNA]</scope>
    <source>
        <strain evidence="2 3">R7</strain>
    </source>
</reference>
<dbReference type="InterPro" id="IPR023393">
    <property type="entry name" value="START-like_dom_sf"/>
</dbReference>
<dbReference type="SUPFAM" id="SSF55961">
    <property type="entry name" value="Bet v1-like"/>
    <property type="match status" value="1"/>
</dbReference>
<organism evidence="2 3">
    <name type="scientific">Streptomyces rimosus subsp. rimosus</name>
    <dbReference type="NCBI Taxonomy" id="132474"/>
    <lineage>
        <taxon>Bacteria</taxon>
        <taxon>Bacillati</taxon>
        <taxon>Actinomycetota</taxon>
        <taxon>Actinomycetes</taxon>
        <taxon>Kitasatosporales</taxon>
        <taxon>Streptomycetaceae</taxon>
        <taxon>Streptomyces</taxon>
    </lineage>
</organism>
<dbReference type="Pfam" id="PF10604">
    <property type="entry name" value="Polyketide_cyc2"/>
    <property type="match status" value="1"/>
</dbReference>